<dbReference type="Gene3D" id="1.10.443.10">
    <property type="entry name" value="Intergrase catalytic core"/>
    <property type="match status" value="1"/>
</dbReference>
<feature type="domain" description="Tyr recombinase" evidence="5">
    <location>
        <begin position="111"/>
        <end position="305"/>
    </location>
</feature>
<dbReference type="InterPro" id="IPR011010">
    <property type="entry name" value="DNA_brk_join_enz"/>
</dbReference>
<dbReference type="STRING" id="1215343.B488_11340"/>
<dbReference type="InterPro" id="IPR004107">
    <property type="entry name" value="Integrase_SAM-like_N"/>
</dbReference>
<dbReference type="InterPro" id="IPR013762">
    <property type="entry name" value="Integrase-like_cat_sf"/>
</dbReference>
<evidence type="ECO:0000256" key="3">
    <source>
        <dbReference type="ARBA" id="ARBA00023172"/>
    </source>
</evidence>
<dbReference type="PANTHER" id="PTHR30349:SF90">
    <property type="entry name" value="TYROSINE RECOMBINASE XERD"/>
    <property type="match status" value="1"/>
</dbReference>
<evidence type="ECO:0000256" key="1">
    <source>
        <dbReference type="ARBA" id="ARBA00022908"/>
    </source>
</evidence>
<dbReference type="AlphaFoldDB" id="L0EXM9"/>
<dbReference type="InterPro" id="IPR010998">
    <property type="entry name" value="Integrase_recombinase_N"/>
</dbReference>
<protein>
    <submittedName>
        <fullName evidence="7">Tyrosine recombinase XerD</fullName>
    </submittedName>
</protein>
<keyword evidence="8" id="KW-1185">Reference proteome</keyword>
<dbReference type="Proteomes" id="UP000010799">
    <property type="component" value="Chromosome"/>
</dbReference>
<dbReference type="eggNOG" id="COG4974">
    <property type="taxonomic scope" value="Bacteria"/>
</dbReference>
<evidence type="ECO:0000256" key="4">
    <source>
        <dbReference type="PROSITE-ProRule" id="PRU01248"/>
    </source>
</evidence>
<dbReference type="GO" id="GO:0015074">
    <property type="term" value="P:DNA integration"/>
    <property type="evidence" value="ECO:0007669"/>
    <property type="project" value="UniProtKB-KW"/>
</dbReference>
<name>L0EXM9_LIBCB</name>
<keyword evidence="3" id="KW-0233">DNA recombination</keyword>
<feature type="domain" description="Core-binding (CB)" evidence="6">
    <location>
        <begin position="5"/>
        <end position="90"/>
    </location>
</feature>
<gene>
    <name evidence="7" type="ordered locus">B488_11340</name>
</gene>
<dbReference type="InterPro" id="IPR044068">
    <property type="entry name" value="CB"/>
</dbReference>
<dbReference type="NCBIfam" id="NF001399">
    <property type="entry name" value="PRK00283.1"/>
    <property type="match status" value="1"/>
</dbReference>
<dbReference type="Pfam" id="PF02899">
    <property type="entry name" value="Phage_int_SAM_1"/>
    <property type="match status" value="1"/>
</dbReference>
<organism evidence="7 8">
    <name type="scientific">Liberibacter crescens (strain BT-1)</name>
    <dbReference type="NCBI Taxonomy" id="1215343"/>
    <lineage>
        <taxon>Bacteria</taxon>
        <taxon>Pseudomonadati</taxon>
        <taxon>Pseudomonadota</taxon>
        <taxon>Alphaproteobacteria</taxon>
        <taxon>Hyphomicrobiales</taxon>
        <taxon>Rhizobiaceae</taxon>
        <taxon>Liberibacter</taxon>
    </lineage>
</organism>
<accession>L0EXM9</accession>
<dbReference type="InterPro" id="IPR050090">
    <property type="entry name" value="Tyrosine_recombinase_XerCD"/>
</dbReference>
<dbReference type="GO" id="GO:0003677">
    <property type="term" value="F:DNA binding"/>
    <property type="evidence" value="ECO:0007669"/>
    <property type="project" value="UniProtKB-UniRule"/>
</dbReference>
<reference evidence="7 8" key="1">
    <citation type="journal article" date="2012" name="Stand. Genomic Sci.">
        <title>Complete genome sequence of Liberibacter crescens BT-1.</title>
        <authorList>
            <person name="Leonard M.T."/>
            <person name="Fagen J.R."/>
            <person name="Davis-Richardson A.G."/>
            <person name="Davis M.J."/>
            <person name="Triplett E.W."/>
        </authorList>
    </citation>
    <scope>NUCLEOTIDE SEQUENCE [LARGE SCALE GENOMIC DNA]</scope>
    <source>
        <strain evidence="7 8">BT-1</strain>
    </source>
</reference>
<dbReference type="PROSITE" id="PS51900">
    <property type="entry name" value="CB"/>
    <property type="match status" value="1"/>
</dbReference>
<evidence type="ECO:0000259" key="6">
    <source>
        <dbReference type="PROSITE" id="PS51900"/>
    </source>
</evidence>
<dbReference type="RefSeq" id="WP_015273551.1">
    <property type="nucleotide sequence ID" value="NC_019907.1"/>
</dbReference>
<evidence type="ECO:0000259" key="5">
    <source>
        <dbReference type="PROSITE" id="PS51898"/>
    </source>
</evidence>
<dbReference type="HOGENOM" id="CLU_027562_9_0_5"/>
<sequence>METTDISWAHLESFIEMMSAERTSSINTLSSYKYDLENLRLTLKERDIPLIKATSEDLRTYLKDQCHKNLKTSSQKRRLSAIRQFYKFVFREGLRKDDPSETLESPKKERNLPKILNITNIERLLQKAAEEAQCTSKGKLKRIQMLAMIEILYATGIRVSELVTLPAHILNLKERTIIIQGKGNKERLAILSFSAICALNEYKTALAKITSAKKVQNNSWLFPASSKEGYVPRQVFARNLKALAIRAGIEPSSISPHVIRHAFASHLLEKGADLRAVQTLLGHTDISTTQIYTHVLQKNLHRLIKNYHPLSKETQKKD</sequence>
<evidence type="ECO:0000256" key="2">
    <source>
        <dbReference type="ARBA" id="ARBA00023125"/>
    </source>
</evidence>
<keyword evidence="1" id="KW-0229">DNA integration</keyword>
<keyword evidence="2 4" id="KW-0238">DNA-binding</keyword>
<dbReference type="PATRIC" id="fig|1215343.11.peg.1168"/>
<dbReference type="GO" id="GO:0006310">
    <property type="term" value="P:DNA recombination"/>
    <property type="evidence" value="ECO:0007669"/>
    <property type="project" value="UniProtKB-KW"/>
</dbReference>
<dbReference type="PANTHER" id="PTHR30349">
    <property type="entry name" value="PHAGE INTEGRASE-RELATED"/>
    <property type="match status" value="1"/>
</dbReference>
<dbReference type="KEGG" id="lcc:B488_11340"/>
<dbReference type="EMBL" id="CP003789">
    <property type="protein sequence ID" value="AGA65126.1"/>
    <property type="molecule type" value="Genomic_DNA"/>
</dbReference>
<proteinExistence type="predicted"/>
<evidence type="ECO:0000313" key="7">
    <source>
        <dbReference type="EMBL" id="AGA65126.1"/>
    </source>
</evidence>
<dbReference type="Pfam" id="PF00589">
    <property type="entry name" value="Phage_integrase"/>
    <property type="match status" value="1"/>
</dbReference>
<dbReference type="SUPFAM" id="SSF56349">
    <property type="entry name" value="DNA breaking-rejoining enzymes"/>
    <property type="match status" value="1"/>
</dbReference>
<dbReference type="PROSITE" id="PS51898">
    <property type="entry name" value="TYR_RECOMBINASE"/>
    <property type="match status" value="1"/>
</dbReference>
<dbReference type="Gene3D" id="1.10.150.130">
    <property type="match status" value="1"/>
</dbReference>
<evidence type="ECO:0000313" key="8">
    <source>
        <dbReference type="Proteomes" id="UP000010799"/>
    </source>
</evidence>
<dbReference type="InterPro" id="IPR002104">
    <property type="entry name" value="Integrase_catalytic"/>
</dbReference>